<proteinExistence type="predicted"/>
<dbReference type="SUPFAM" id="SSF53850">
    <property type="entry name" value="Periplasmic binding protein-like II"/>
    <property type="match status" value="1"/>
</dbReference>
<accession>A0A2N5H6J9</accession>
<dbReference type="Pfam" id="PF01547">
    <property type="entry name" value="SBP_bac_1"/>
    <property type="match status" value="1"/>
</dbReference>
<evidence type="ECO:0000313" key="2">
    <source>
        <dbReference type="Proteomes" id="UP000234950"/>
    </source>
</evidence>
<dbReference type="PANTHER" id="PTHR43649:SF12">
    <property type="entry name" value="DIACETYLCHITOBIOSE BINDING PROTEIN DASA"/>
    <property type="match status" value="1"/>
</dbReference>
<reference evidence="1 2" key="1">
    <citation type="submission" date="2017-11" db="EMBL/GenBank/DDBJ databases">
        <title>Comparitive Functional Genomics of Dry Heat Resistant strains isolated from the Viking Spacecraft.</title>
        <authorList>
            <person name="Seuylemezian A."/>
            <person name="Cooper K."/>
            <person name="Vaishampayan P."/>
        </authorList>
    </citation>
    <scope>NUCLEOTIDE SEQUENCE [LARGE SCALE GENOMIC DNA]</scope>
    <source>
        <strain evidence="1 2">V32-6</strain>
    </source>
</reference>
<name>A0A2N5H6J9_9BACI</name>
<dbReference type="OrthoDB" id="9795467at2"/>
<dbReference type="CDD" id="cd13585">
    <property type="entry name" value="PBP2_TMBP_like"/>
    <property type="match status" value="1"/>
</dbReference>
<dbReference type="PANTHER" id="PTHR43649">
    <property type="entry name" value="ARABINOSE-BINDING PROTEIN-RELATED"/>
    <property type="match status" value="1"/>
</dbReference>
<keyword evidence="2" id="KW-1185">Reference proteome</keyword>
<dbReference type="InterPro" id="IPR006059">
    <property type="entry name" value="SBP"/>
</dbReference>
<dbReference type="AlphaFoldDB" id="A0A2N5H6J9"/>
<dbReference type="EMBL" id="PGVE01000107">
    <property type="protein sequence ID" value="PLS01134.1"/>
    <property type="molecule type" value="Genomic_DNA"/>
</dbReference>
<dbReference type="Gene3D" id="3.40.190.10">
    <property type="entry name" value="Periplasmic binding protein-like II"/>
    <property type="match status" value="1"/>
</dbReference>
<gene>
    <name evidence="1" type="ORF">CVD27_27065</name>
</gene>
<dbReference type="Proteomes" id="UP000234950">
    <property type="component" value="Unassembled WGS sequence"/>
</dbReference>
<evidence type="ECO:0000313" key="1">
    <source>
        <dbReference type="EMBL" id="PLS01134.1"/>
    </source>
</evidence>
<protein>
    <submittedName>
        <fullName evidence="1">ABC transporter substrate-binding protein</fullName>
    </submittedName>
</protein>
<sequence>MLVLLLSLAACNSSTSSSGKDEKGKVTLRFMYWGSAFEKKAVADMLASFEKSHPNIHVIPEYVPNDGYAQKINTLMASNNLPDVGYLAEDTALKWGSEGKVMDMTQYLEKYPDIKNRLPQSFYNYEPGKTLGSSTAIEVFDLFYNKDLFKAAGVDAPPSKADQAWTWDEFVQTAQKLTLDQNGKHPTDPGFDSKHIAQYGITIPVSWYGGWLWALTTAGGSISDETGKKYTLNSPEAVDAFQKLQDLIYKYHVMPTPTAQKNLPSTPVQLQTKKVAMAVDGQWNILDLANSNFNFGIGVLPKIQKPVTVMLGAPTVVFASTKHPKEALELYRYHNDPKQVPLFSQGLWMPLQQEYYTDSAKIDSWTKNDAHPAEFKDAVIDYAKNNAVPSPAYYTKNFIEIDAKIEAGLDLLWTNKKNAKEVLDDLEKQVQPVLQGRYDK</sequence>
<organism evidence="1 2">
    <name type="scientific">Neobacillus cucumis</name>
    <dbReference type="NCBI Taxonomy" id="1740721"/>
    <lineage>
        <taxon>Bacteria</taxon>
        <taxon>Bacillati</taxon>
        <taxon>Bacillota</taxon>
        <taxon>Bacilli</taxon>
        <taxon>Bacillales</taxon>
        <taxon>Bacillaceae</taxon>
        <taxon>Neobacillus</taxon>
    </lineage>
</organism>
<dbReference type="InterPro" id="IPR050490">
    <property type="entry name" value="Bact_solute-bd_prot1"/>
</dbReference>
<comment type="caution">
    <text evidence="1">The sequence shown here is derived from an EMBL/GenBank/DDBJ whole genome shotgun (WGS) entry which is preliminary data.</text>
</comment>